<dbReference type="GO" id="GO:0045454">
    <property type="term" value="P:cell redox homeostasis"/>
    <property type="evidence" value="ECO:0007669"/>
    <property type="project" value="TreeGrafter"/>
</dbReference>
<organism evidence="2 3">
    <name type="scientific">Bacillus amyloliquefaciens (strain Y2)</name>
    <name type="common">Bacillus amyloliquefaciens subsp. plantarum (strain B9601-Y2)</name>
    <dbReference type="NCBI Taxonomy" id="1155777"/>
    <lineage>
        <taxon>Bacteria</taxon>
        <taxon>Bacillati</taxon>
        <taxon>Bacillota</taxon>
        <taxon>Bacilli</taxon>
        <taxon>Bacillales</taxon>
        <taxon>Bacillaceae</taxon>
        <taxon>Bacillus</taxon>
        <taxon>Bacillus amyloliquefaciens group</taxon>
    </lineage>
</organism>
<dbReference type="AlphaFoldDB" id="I2CA68"/>
<reference evidence="2 3" key="1">
    <citation type="journal article" date="2012" name="J. Biotechnol.">
        <title>Genome sequence of the plant growth promoting strain Bacillus amyloliquefaciens subsp. plantarum B9601-Y2 and expression of mersacidin and other secondary metabolites.</title>
        <authorList>
            <person name="He P."/>
            <person name="Hao K."/>
            <person name="Blom J."/>
            <person name="Ruckert C."/>
            <person name="Vater J."/>
            <person name="Mao Z."/>
            <person name="Wu Y."/>
            <person name="Hou M."/>
            <person name="He P."/>
            <person name="He Y."/>
            <person name="Borriss R."/>
        </authorList>
    </citation>
    <scope>NUCLEOTIDE SEQUENCE [LARGE SCALE GENOMIC DNA]</scope>
    <source>
        <strain evidence="2">Y2</strain>
    </source>
</reference>
<gene>
    <name evidence="2" type="primary">ytnI</name>
    <name evidence="2" type="ORF">MUS_3675</name>
</gene>
<evidence type="ECO:0000313" key="2">
    <source>
        <dbReference type="EMBL" id="AFJ63542.1"/>
    </source>
</evidence>
<dbReference type="Gene3D" id="3.40.30.10">
    <property type="entry name" value="Glutaredoxin"/>
    <property type="match status" value="1"/>
</dbReference>
<feature type="domain" description="Glutaredoxin" evidence="1">
    <location>
        <begin position="9"/>
        <end position="64"/>
    </location>
</feature>
<dbReference type="InterPro" id="IPR036249">
    <property type="entry name" value="Thioredoxin-like_sf"/>
</dbReference>
<accession>I2CA68</accession>
<dbReference type="EMBL" id="CP003332">
    <property type="protein sequence ID" value="AFJ63542.1"/>
    <property type="molecule type" value="Genomic_DNA"/>
</dbReference>
<dbReference type="KEGG" id="bqy:MUS_3675"/>
<protein>
    <submittedName>
        <fullName evidence="2">Glutaredoxin family protein</fullName>
    </submittedName>
</protein>
<dbReference type="InterPro" id="IPR051548">
    <property type="entry name" value="Grx-like_ET"/>
</dbReference>
<name>I2CA68_BACAY</name>
<dbReference type="HOGENOM" id="CLU_2450409_0_0_9"/>
<dbReference type="Proteomes" id="UP000002878">
    <property type="component" value="Chromosome"/>
</dbReference>
<evidence type="ECO:0000313" key="3">
    <source>
        <dbReference type="Proteomes" id="UP000002878"/>
    </source>
</evidence>
<evidence type="ECO:0000259" key="1">
    <source>
        <dbReference type="Pfam" id="PF00462"/>
    </source>
</evidence>
<dbReference type="InterPro" id="IPR002109">
    <property type="entry name" value="Glutaredoxin"/>
</dbReference>
<dbReference type="Pfam" id="PF00462">
    <property type="entry name" value="Glutaredoxin"/>
    <property type="match status" value="1"/>
</dbReference>
<dbReference type="PANTHER" id="PTHR34386:SF1">
    <property type="entry name" value="GLUTAREDOXIN-LIKE PROTEIN NRDH"/>
    <property type="match status" value="1"/>
</dbReference>
<proteinExistence type="predicted"/>
<dbReference type="SUPFAM" id="SSF52833">
    <property type="entry name" value="Thioredoxin-like"/>
    <property type="match status" value="1"/>
</dbReference>
<dbReference type="PANTHER" id="PTHR34386">
    <property type="entry name" value="GLUTAREDOXIN"/>
    <property type="match status" value="1"/>
</dbReference>
<sequence length="97" mass="11046">MNMSHEVNVVVWSKQGCSYCDEVKGYLREKAVAYETIDVTERDELRDVLQTKYGIRHVPVVEIGSGDSRVYQAVTQVGIEHVERALADYEGKKGERK</sequence>
<dbReference type="GO" id="GO:0009055">
    <property type="term" value="F:electron transfer activity"/>
    <property type="evidence" value="ECO:0007669"/>
    <property type="project" value="TreeGrafter"/>
</dbReference>
<dbReference type="PROSITE" id="PS51354">
    <property type="entry name" value="GLUTAREDOXIN_2"/>
    <property type="match status" value="1"/>
</dbReference>
<dbReference type="CDD" id="cd02976">
    <property type="entry name" value="NrdH"/>
    <property type="match status" value="1"/>
</dbReference>
<dbReference type="PATRIC" id="fig|1126211.3.peg.3502"/>